<dbReference type="InterPro" id="IPR000160">
    <property type="entry name" value="GGDEF_dom"/>
</dbReference>
<dbReference type="EMBL" id="LXNG01000055">
    <property type="protein sequence ID" value="OAG65765.1"/>
    <property type="molecule type" value="Genomic_DNA"/>
</dbReference>
<reference evidence="2 5" key="2">
    <citation type="submission" date="2023-12" db="EMBL/GenBank/DDBJ databases">
        <title>Genome sequencing of Xanthomonas floridensis.</title>
        <authorList>
            <person name="Greer S."/>
            <person name="Harrison J."/>
            <person name="Grant M."/>
            <person name="Vicente J."/>
            <person name="Studholme D."/>
        </authorList>
    </citation>
    <scope>NUCLEOTIDE SEQUENCE [LARGE SCALE GENOMIC DNA]</scope>
    <source>
        <strain evidence="2 5">WHRI 8848</strain>
    </source>
</reference>
<accession>A0A1A9M609</accession>
<dbReference type="RefSeq" id="WP_064510634.1">
    <property type="nucleotide sequence ID" value="NZ_JAYFSN010000009.1"/>
</dbReference>
<organism evidence="3 4">
    <name type="scientific">Xanthomonas floridensis</name>
    <dbReference type="NCBI Taxonomy" id="1843580"/>
    <lineage>
        <taxon>Bacteria</taxon>
        <taxon>Pseudomonadati</taxon>
        <taxon>Pseudomonadota</taxon>
        <taxon>Gammaproteobacteria</taxon>
        <taxon>Lysobacterales</taxon>
        <taxon>Lysobacteraceae</taxon>
        <taxon>Xanthomonas</taxon>
    </lineage>
</organism>
<keyword evidence="3" id="KW-0418">Kinase</keyword>
<dbReference type="InterPro" id="IPR003018">
    <property type="entry name" value="GAF"/>
</dbReference>
<dbReference type="NCBIfam" id="TIGR00254">
    <property type="entry name" value="GGDEF"/>
    <property type="match status" value="1"/>
</dbReference>
<proteinExistence type="predicted"/>
<dbReference type="PROSITE" id="PS50887">
    <property type="entry name" value="GGDEF"/>
    <property type="match status" value="1"/>
</dbReference>
<evidence type="ECO:0000313" key="3">
    <source>
        <dbReference type="EMBL" id="OAG65765.1"/>
    </source>
</evidence>
<dbReference type="EMBL" id="JAYFSO010000011">
    <property type="protein sequence ID" value="MEA5124287.1"/>
    <property type="molecule type" value="Genomic_DNA"/>
</dbReference>
<dbReference type="SUPFAM" id="SSF55781">
    <property type="entry name" value="GAF domain-like"/>
    <property type="match status" value="1"/>
</dbReference>
<evidence type="ECO:0000259" key="1">
    <source>
        <dbReference type="PROSITE" id="PS50887"/>
    </source>
</evidence>
<dbReference type="Gene3D" id="3.30.70.270">
    <property type="match status" value="1"/>
</dbReference>
<dbReference type="Pfam" id="PF01590">
    <property type="entry name" value="GAF"/>
    <property type="match status" value="1"/>
</dbReference>
<dbReference type="Proteomes" id="UP000077659">
    <property type="component" value="Unassembled WGS sequence"/>
</dbReference>
<keyword evidence="2" id="KW-0808">Transferase</keyword>
<feature type="domain" description="GGDEF" evidence="1">
    <location>
        <begin position="222"/>
        <end position="352"/>
    </location>
</feature>
<dbReference type="InterPro" id="IPR029787">
    <property type="entry name" value="Nucleotide_cyclase"/>
</dbReference>
<dbReference type="GO" id="GO:0016301">
    <property type="term" value="F:kinase activity"/>
    <property type="evidence" value="ECO:0007669"/>
    <property type="project" value="UniProtKB-KW"/>
</dbReference>
<gene>
    <name evidence="3" type="ORF">A7D17_06865</name>
    <name evidence="2" type="ORF">VB146_10540</name>
</gene>
<sequence length="357" mass="38252">MQIPDAPALNLVHASLLPGDFAAHPGARLPANEDERLAALHEYQLLDTPPEPRYDAFTATAAATCRTPMALISLVDTQRQWFKSRVGMQPSETPRTLSFCAHALLQPDQVMEVADTHLDPRFVDNALVTGEPQIRFYAGAPLLTSDGIALGTLCVLDRAPRRLSSAERDALRSLARQVVDTIQLRRAARLVELDALRDASTGLWNHAGLERALQAMAPTSGQAVSVALIDLDGFKRQRLHAGAAAAEATLIQAAGMIEARLPQDTIVARLSGDRLCVALPAPPATGALSAIDGIRQAIAEAQWPGGALTISAGLVEATPDDALETNALLARARHALQLAIMAGRNRVQRFTGWQLHD</sequence>
<evidence type="ECO:0000313" key="5">
    <source>
        <dbReference type="Proteomes" id="UP001303614"/>
    </source>
</evidence>
<comment type="caution">
    <text evidence="3">The sequence shown here is derived from an EMBL/GenBank/DDBJ whole genome shotgun (WGS) entry which is preliminary data.</text>
</comment>
<keyword evidence="2" id="KW-0548">Nucleotidyltransferase</keyword>
<dbReference type="SMART" id="SM00267">
    <property type="entry name" value="GGDEF"/>
    <property type="match status" value="1"/>
</dbReference>
<dbReference type="PANTHER" id="PTHR43102">
    <property type="entry name" value="SLR1143 PROTEIN"/>
    <property type="match status" value="1"/>
</dbReference>
<dbReference type="Pfam" id="PF00990">
    <property type="entry name" value="GGDEF"/>
    <property type="match status" value="1"/>
</dbReference>
<dbReference type="Gene3D" id="3.30.450.40">
    <property type="match status" value="1"/>
</dbReference>
<dbReference type="CDD" id="cd01949">
    <property type="entry name" value="GGDEF"/>
    <property type="match status" value="1"/>
</dbReference>
<evidence type="ECO:0000313" key="2">
    <source>
        <dbReference type="EMBL" id="MEA5124287.1"/>
    </source>
</evidence>
<dbReference type="STRING" id="1843580.A7D17_06865"/>
<dbReference type="Proteomes" id="UP001303614">
    <property type="component" value="Unassembled WGS sequence"/>
</dbReference>
<dbReference type="PANTHER" id="PTHR43102:SF2">
    <property type="entry name" value="GAF DOMAIN-CONTAINING PROTEIN"/>
    <property type="match status" value="1"/>
</dbReference>
<dbReference type="OrthoDB" id="9803824at2"/>
<dbReference type="AlphaFoldDB" id="A0A1A9M609"/>
<dbReference type="SUPFAM" id="SSF55073">
    <property type="entry name" value="Nucleotide cyclase"/>
    <property type="match status" value="1"/>
</dbReference>
<dbReference type="InterPro" id="IPR043128">
    <property type="entry name" value="Rev_trsase/Diguanyl_cyclase"/>
</dbReference>
<evidence type="ECO:0000313" key="4">
    <source>
        <dbReference type="Proteomes" id="UP000077659"/>
    </source>
</evidence>
<dbReference type="SMART" id="SM00065">
    <property type="entry name" value="GAF"/>
    <property type="match status" value="1"/>
</dbReference>
<protein>
    <submittedName>
        <fullName evidence="2">Diguanylate cyclase</fullName>
        <ecNumber evidence="2">2.7.7.65</ecNumber>
    </submittedName>
    <submittedName>
        <fullName evidence="3">Histidine kinase</fullName>
    </submittedName>
</protein>
<dbReference type="InterPro" id="IPR029016">
    <property type="entry name" value="GAF-like_dom_sf"/>
</dbReference>
<dbReference type="EC" id="2.7.7.65" evidence="2"/>
<name>A0A1A9M609_9XANT</name>
<dbReference type="GO" id="GO:0052621">
    <property type="term" value="F:diguanylate cyclase activity"/>
    <property type="evidence" value="ECO:0007669"/>
    <property type="project" value="UniProtKB-EC"/>
</dbReference>
<keyword evidence="5" id="KW-1185">Reference proteome</keyword>
<reference evidence="3 4" key="1">
    <citation type="submission" date="2016-05" db="EMBL/GenBank/DDBJ databases">
        <title>Pathogenic, phenotypic and molecular characterisation of Xanthomonas nasturtii sp. nov. and Xanthomonas floridensis sp. nov., new species of Xanthomonas associated with watercress production in Florida.</title>
        <authorList>
            <person name="Vicente J.G."/>
            <person name="Rothwell S."/>
            <person name="Holub E.B."/>
            <person name="Studholme D.J."/>
        </authorList>
    </citation>
    <scope>NUCLEOTIDE SEQUENCE [LARGE SCALE GENOMIC DNA]</scope>
    <source>
        <strain evidence="3 4">WHRI 8848</strain>
    </source>
</reference>